<keyword evidence="6 8" id="KW-0808">Transferase</keyword>
<keyword evidence="5 8" id="KW-0489">Methyltransferase</keyword>
<keyword evidence="10" id="KW-1185">Reference proteome</keyword>
<comment type="catalytic activity">
    <reaction evidence="7 8">
        <text>guanosine(966) in 16S rRNA + S-adenosyl-L-methionine = N(2)-methylguanosine(966) in 16S rRNA + S-adenosyl-L-homocysteine + H(+)</text>
        <dbReference type="Rhea" id="RHEA:23548"/>
        <dbReference type="Rhea" id="RHEA-COMP:10211"/>
        <dbReference type="Rhea" id="RHEA-COMP:10212"/>
        <dbReference type="ChEBI" id="CHEBI:15378"/>
        <dbReference type="ChEBI" id="CHEBI:57856"/>
        <dbReference type="ChEBI" id="CHEBI:59789"/>
        <dbReference type="ChEBI" id="CHEBI:74269"/>
        <dbReference type="ChEBI" id="CHEBI:74481"/>
        <dbReference type="EC" id="2.1.1.171"/>
    </reaction>
</comment>
<dbReference type="EC" id="2.1.1.171" evidence="3 8"/>
<keyword evidence="8" id="KW-0949">S-adenosyl-L-methionine</keyword>
<accession>D5C573</accession>
<reference evidence="10" key="1">
    <citation type="submission" date="2010-04" db="EMBL/GenBank/DDBJ databases">
        <title>Complete genome sequence of Nitrosococcus halophilus Nc4, a salt-adapted, aerobic obligate ammonia-oxidizing sulfur purple bacterium.</title>
        <authorList>
            <consortium name="US DOE Joint Genome Institute"/>
            <person name="Campbell M.A."/>
            <person name="Malfatti S.A."/>
            <person name="Chain P.S.G."/>
            <person name="Heidelberg J.F."/>
            <person name="Ward B.B."/>
            <person name="Klotz M.G."/>
        </authorList>
    </citation>
    <scope>NUCLEOTIDE SEQUENCE [LARGE SCALE GENOMIC DNA]</scope>
    <source>
        <strain evidence="10">Nc4</strain>
    </source>
</reference>
<dbReference type="RefSeq" id="WP_013033159.1">
    <property type="nucleotide sequence ID" value="NC_013960.1"/>
</dbReference>
<organism evidence="9 10">
    <name type="scientific">Nitrosococcus halophilus (strain Nc4)</name>
    <dbReference type="NCBI Taxonomy" id="472759"/>
    <lineage>
        <taxon>Bacteria</taxon>
        <taxon>Pseudomonadati</taxon>
        <taxon>Pseudomonadota</taxon>
        <taxon>Gammaproteobacteria</taxon>
        <taxon>Chromatiales</taxon>
        <taxon>Chromatiaceae</taxon>
        <taxon>Nitrosococcus</taxon>
    </lineage>
</organism>
<dbReference type="eggNOG" id="COG0742">
    <property type="taxonomic scope" value="Bacteria"/>
</dbReference>
<dbReference type="HOGENOM" id="CLU_075826_2_2_6"/>
<dbReference type="PANTHER" id="PTHR43542">
    <property type="entry name" value="METHYLTRANSFERASE"/>
    <property type="match status" value="1"/>
</dbReference>
<proteinExistence type="inferred from homology"/>
<dbReference type="GO" id="GO:0003676">
    <property type="term" value="F:nucleic acid binding"/>
    <property type="evidence" value="ECO:0007669"/>
    <property type="project" value="InterPro"/>
</dbReference>
<evidence type="ECO:0000256" key="6">
    <source>
        <dbReference type="ARBA" id="ARBA00022679"/>
    </source>
</evidence>
<evidence type="ECO:0000256" key="2">
    <source>
        <dbReference type="ARBA" id="ARBA00005269"/>
    </source>
</evidence>
<dbReference type="PANTHER" id="PTHR43542:SF1">
    <property type="entry name" value="METHYLTRANSFERASE"/>
    <property type="match status" value="1"/>
</dbReference>
<comment type="function">
    <text evidence="1 8">Specifically methylates the guanine in position 966 of 16S rRNA in the assembled 30S particle.</text>
</comment>
<dbReference type="OrthoDB" id="9803017at2"/>
<evidence type="ECO:0000256" key="1">
    <source>
        <dbReference type="ARBA" id="ARBA00002649"/>
    </source>
</evidence>
<dbReference type="SUPFAM" id="SSF53335">
    <property type="entry name" value="S-adenosyl-L-methionine-dependent methyltransferases"/>
    <property type="match status" value="1"/>
</dbReference>
<dbReference type="InterPro" id="IPR029063">
    <property type="entry name" value="SAM-dependent_MTases_sf"/>
</dbReference>
<dbReference type="KEGG" id="nhl:Nhal_2205"/>
<evidence type="ECO:0000256" key="5">
    <source>
        <dbReference type="ARBA" id="ARBA00022603"/>
    </source>
</evidence>
<dbReference type="Pfam" id="PF03602">
    <property type="entry name" value="Cons_hypoth95"/>
    <property type="match status" value="1"/>
</dbReference>
<evidence type="ECO:0000313" key="10">
    <source>
        <dbReference type="Proteomes" id="UP000001844"/>
    </source>
</evidence>
<dbReference type="InterPro" id="IPR002052">
    <property type="entry name" value="DNA_methylase_N6_adenine_CS"/>
</dbReference>
<evidence type="ECO:0000256" key="3">
    <source>
        <dbReference type="ARBA" id="ARBA00012141"/>
    </source>
</evidence>
<comment type="similarity">
    <text evidence="2 8">Belongs to the methyltransferase superfamily. RsmD family.</text>
</comment>
<gene>
    <name evidence="9" type="ordered locus">Nhal_2205</name>
</gene>
<dbReference type="STRING" id="472759.Nhal_2205"/>
<dbReference type="InterPro" id="IPR004398">
    <property type="entry name" value="RNA_MeTrfase_RsmD"/>
</dbReference>
<keyword evidence="8" id="KW-0698">rRNA processing</keyword>
<dbReference type="AlphaFoldDB" id="D5C573"/>
<dbReference type="NCBIfam" id="TIGR00095">
    <property type="entry name" value="16S rRNA (guanine(966)-N(2))-methyltransferase RsmD"/>
    <property type="match status" value="1"/>
</dbReference>
<dbReference type="Proteomes" id="UP000001844">
    <property type="component" value="Chromosome"/>
</dbReference>
<name>D5C573_NITHN</name>
<dbReference type="CDD" id="cd02440">
    <property type="entry name" value="AdoMet_MTases"/>
    <property type="match status" value="1"/>
</dbReference>
<dbReference type="GO" id="GO:0052913">
    <property type="term" value="F:16S rRNA (guanine(966)-N(2))-methyltransferase activity"/>
    <property type="evidence" value="ECO:0007669"/>
    <property type="project" value="UniProtKB-EC"/>
</dbReference>
<sequence length="192" mass="20945">MPPKGRAGASRGQVRIIGGLWRGRKLTFSPRPGLRPTPDRVRETLFNWLQPVIMGAHCLDLFAGSGVLGLEASSRGAAQVVMVEKDPRVCREIYAQVMRLDAKGVEVVASEALAYLRSPTQSFDIAFLDPPFGSELLGPCCEHLEQGGWLTLGAYIYLEARGRGGLPPLPASWELVHSKQAGEVGYYLARRS</sequence>
<evidence type="ECO:0000256" key="4">
    <source>
        <dbReference type="ARBA" id="ARBA00013682"/>
    </source>
</evidence>
<dbReference type="EMBL" id="CP001798">
    <property type="protein sequence ID" value="ADE15296.1"/>
    <property type="molecule type" value="Genomic_DNA"/>
</dbReference>
<evidence type="ECO:0000256" key="8">
    <source>
        <dbReference type="PIRNR" id="PIRNR004553"/>
    </source>
</evidence>
<evidence type="ECO:0000256" key="7">
    <source>
        <dbReference type="ARBA" id="ARBA00048326"/>
    </source>
</evidence>
<dbReference type="PROSITE" id="PS00092">
    <property type="entry name" value="N6_MTASE"/>
    <property type="match status" value="1"/>
</dbReference>
<dbReference type="Gene3D" id="3.40.50.150">
    <property type="entry name" value="Vaccinia Virus protein VP39"/>
    <property type="match status" value="1"/>
</dbReference>
<dbReference type="PIRSF" id="PIRSF004553">
    <property type="entry name" value="CHP00095"/>
    <property type="match status" value="1"/>
</dbReference>
<protein>
    <recommendedName>
        <fullName evidence="4 8">Ribosomal RNA small subunit methyltransferase D</fullName>
        <ecNumber evidence="3 8">2.1.1.171</ecNumber>
    </recommendedName>
</protein>
<evidence type="ECO:0000313" key="9">
    <source>
        <dbReference type="EMBL" id="ADE15296.1"/>
    </source>
</evidence>